<keyword evidence="2" id="KW-1185">Reference proteome</keyword>
<accession>A0A699ZJE9</accession>
<dbReference type="AlphaFoldDB" id="A0A699ZJE9"/>
<dbReference type="Gene3D" id="3.40.190.10">
    <property type="entry name" value="Periplasmic binding protein-like II"/>
    <property type="match status" value="1"/>
</dbReference>
<dbReference type="Proteomes" id="UP000485058">
    <property type="component" value="Unassembled WGS sequence"/>
</dbReference>
<gene>
    <name evidence="1" type="ORF">HaLaN_20255</name>
</gene>
<name>A0A699ZJE9_HAELA</name>
<proteinExistence type="predicted"/>
<evidence type="ECO:0000313" key="2">
    <source>
        <dbReference type="Proteomes" id="UP000485058"/>
    </source>
</evidence>
<feature type="non-terminal residue" evidence="1">
    <location>
        <position position="1"/>
    </location>
</feature>
<feature type="non-terminal residue" evidence="1">
    <location>
        <position position="152"/>
    </location>
</feature>
<dbReference type="EMBL" id="BLLF01002114">
    <property type="protein sequence ID" value="GFH22743.1"/>
    <property type="molecule type" value="Genomic_DNA"/>
</dbReference>
<organism evidence="1 2">
    <name type="scientific">Haematococcus lacustris</name>
    <name type="common">Green alga</name>
    <name type="synonym">Haematococcus pluvialis</name>
    <dbReference type="NCBI Taxonomy" id="44745"/>
    <lineage>
        <taxon>Eukaryota</taxon>
        <taxon>Viridiplantae</taxon>
        <taxon>Chlorophyta</taxon>
        <taxon>core chlorophytes</taxon>
        <taxon>Chlorophyceae</taxon>
        <taxon>CS clade</taxon>
        <taxon>Chlamydomonadales</taxon>
        <taxon>Haematococcaceae</taxon>
        <taxon>Haematococcus</taxon>
    </lineage>
</organism>
<sequence length="152" mass="16038">RSSGLQAYFQDSVNALLSSCFDAAAAPLRPIRVLVTADYAVPASIVAQLYTAHTGISASVQSVAYSDLAFTLRQGLNMTGDTTAASSLYDLVMFSSSMMGDLGSTGALADLRPWILGDTEQVGGARCPLLAAPCLPCKLFISLPARKCWRKV</sequence>
<evidence type="ECO:0000313" key="1">
    <source>
        <dbReference type="EMBL" id="GFH22743.1"/>
    </source>
</evidence>
<protein>
    <submittedName>
        <fullName evidence="1">Uncharacterized protein</fullName>
    </submittedName>
</protein>
<reference evidence="1 2" key="1">
    <citation type="submission" date="2020-02" db="EMBL/GenBank/DDBJ databases">
        <title>Draft genome sequence of Haematococcus lacustris strain NIES-144.</title>
        <authorList>
            <person name="Morimoto D."/>
            <person name="Nakagawa S."/>
            <person name="Yoshida T."/>
            <person name="Sawayama S."/>
        </authorList>
    </citation>
    <scope>NUCLEOTIDE SEQUENCE [LARGE SCALE GENOMIC DNA]</scope>
    <source>
        <strain evidence="1 2">NIES-144</strain>
    </source>
</reference>
<comment type="caution">
    <text evidence="1">The sequence shown here is derived from an EMBL/GenBank/DDBJ whole genome shotgun (WGS) entry which is preliminary data.</text>
</comment>